<proteinExistence type="predicted"/>
<organism evidence="1 2">
    <name type="scientific">Brassica cretica</name>
    <name type="common">Mustard</name>
    <dbReference type="NCBI Taxonomy" id="69181"/>
    <lineage>
        <taxon>Eukaryota</taxon>
        <taxon>Viridiplantae</taxon>
        <taxon>Streptophyta</taxon>
        <taxon>Embryophyta</taxon>
        <taxon>Tracheophyta</taxon>
        <taxon>Spermatophyta</taxon>
        <taxon>Magnoliopsida</taxon>
        <taxon>eudicotyledons</taxon>
        <taxon>Gunneridae</taxon>
        <taxon>Pentapetalae</taxon>
        <taxon>rosids</taxon>
        <taxon>malvids</taxon>
        <taxon>Brassicales</taxon>
        <taxon>Brassicaceae</taxon>
        <taxon>Brassiceae</taxon>
        <taxon>Brassica</taxon>
    </lineage>
</organism>
<dbReference type="AlphaFoldDB" id="A0A8S9R4V7"/>
<sequence length="143" mass="15696">MENKSGLLGKAEAGGQLSFHKIVLPVIGLVESRWMRCVWSNVGREMVKSGLTCYVWSELARNPAAWSGMCRAPASFSPVRACALHLICTPACFINVMCRSGSTWERRVSPDTDADTAKLTFHILPCSKTRASSRVIGRLGVPW</sequence>
<dbReference type="EMBL" id="QGKX02000996">
    <property type="protein sequence ID" value="KAF3557780.1"/>
    <property type="molecule type" value="Genomic_DNA"/>
</dbReference>
<evidence type="ECO:0000313" key="1">
    <source>
        <dbReference type="EMBL" id="KAF3557780.1"/>
    </source>
</evidence>
<accession>A0A8S9R4V7</accession>
<evidence type="ECO:0000313" key="2">
    <source>
        <dbReference type="Proteomes" id="UP000712600"/>
    </source>
</evidence>
<reference evidence="1" key="1">
    <citation type="submission" date="2019-12" db="EMBL/GenBank/DDBJ databases">
        <title>Genome sequencing and annotation of Brassica cretica.</title>
        <authorList>
            <person name="Studholme D.J."/>
            <person name="Sarris P."/>
        </authorList>
    </citation>
    <scope>NUCLEOTIDE SEQUENCE</scope>
    <source>
        <strain evidence="1">PFS-109/04</strain>
        <tissue evidence="1">Leaf</tissue>
    </source>
</reference>
<comment type="caution">
    <text evidence="1">The sequence shown here is derived from an EMBL/GenBank/DDBJ whole genome shotgun (WGS) entry which is preliminary data.</text>
</comment>
<gene>
    <name evidence="1" type="ORF">F2Q69_00016320</name>
</gene>
<name>A0A8S9R4V7_BRACR</name>
<dbReference type="Proteomes" id="UP000712600">
    <property type="component" value="Unassembled WGS sequence"/>
</dbReference>
<protein>
    <submittedName>
        <fullName evidence="1">Uncharacterized protein</fullName>
    </submittedName>
</protein>